<evidence type="ECO:0000313" key="3">
    <source>
        <dbReference type="EMBL" id="ABG64323.1"/>
    </source>
</evidence>
<dbReference type="FunFam" id="1.10.12.10:FF:000001">
    <property type="entry name" value="Probable enoyl-CoA hydratase, mitochondrial"/>
    <property type="match status" value="1"/>
</dbReference>
<dbReference type="EC" id="4.2.1.17" evidence="3"/>
<evidence type="ECO:0000256" key="1">
    <source>
        <dbReference type="ARBA" id="ARBA00005254"/>
    </source>
</evidence>
<dbReference type="GO" id="GO:0004300">
    <property type="term" value="F:enoyl-CoA hydratase activity"/>
    <property type="evidence" value="ECO:0007669"/>
    <property type="project" value="UniProtKB-EC"/>
</dbReference>
<dbReference type="EMBL" id="CP000390">
    <property type="protein sequence ID" value="ABG64323.1"/>
    <property type="molecule type" value="Genomic_DNA"/>
</dbReference>
<dbReference type="InterPro" id="IPR029045">
    <property type="entry name" value="ClpP/crotonase-like_dom_sf"/>
</dbReference>
<keyword evidence="2 3" id="KW-0456">Lyase</keyword>
<dbReference type="AlphaFoldDB" id="Q11E52"/>
<accession>Q11E52</accession>
<dbReference type="SUPFAM" id="SSF52096">
    <property type="entry name" value="ClpP/crotonase"/>
    <property type="match status" value="1"/>
</dbReference>
<protein>
    <submittedName>
        <fullName evidence="3">Short chain enoyl-CoA hydratase</fullName>
        <ecNumber evidence="3">4.2.1.17</ecNumber>
    </submittedName>
</protein>
<organism evidence="3">
    <name type="scientific">Chelativorans sp. (strain BNC1)</name>
    <dbReference type="NCBI Taxonomy" id="266779"/>
    <lineage>
        <taxon>Bacteria</taxon>
        <taxon>Pseudomonadati</taxon>
        <taxon>Pseudomonadota</taxon>
        <taxon>Alphaproteobacteria</taxon>
        <taxon>Hyphomicrobiales</taxon>
        <taxon>Phyllobacteriaceae</taxon>
        <taxon>Chelativorans</taxon>
    </lineage>
</organism>
<dbReference type="Gene3D" id="1.10.12.10">
    <property type="entry name" value="Lyase 2-enoyl-coa Hydratase, Chain A, domain 2"/>
    <property type="match status" value="1"/>
</dbReference>
<dbReference type="PANTHER" id="PTHR11941">
    <property type="entry name" value="ENOYL-COA HYDRATASE-RELATED"/>
    <property type="match status" value="1"/>
</dbReference>
<dbReference type="Gene3D" id="3.90.226.10">
    <property type="entry name" value="2-enoyl-CoA Hydratase, Chain A, domain 1"/>
    <property type="match status" value="1"/>
</dbReference>
<name>Q11E52_CHESB</name>
<dbReference type="Pfam" id="PF00378">
    <property type="entry name" value="ECH_1"/>
    <property type="match status" value="1"/>
</dbReference>
<comment type="similarity">
    <text evidence="1">Belongs to the enoyl-CoA hydratase/isomerase family.</text>
</comment>
<proteinExistence type="inferred from homology"/>
<gene>
    <name evidence="3" type="ordered locus">Meso_2951</name>
</gene>
<dbReference type="KEGG" id="mes:Meso_2951"/>
<dbReference type="HOGENOM" id="CLU_009834_7_6_5"/>
<dbReference type="OrthoDB" id="9775794at2"/>
<reference evidence="3" key="1">
    <citation type="submission" date="2006-06" db="EMBL/GenBank/DDBJ databases">
        <title>Complete sequence of chromosome of Chelativorans sp. BNC1.</title>
        <authorList>
            <consortium name="US DOE Joint Genome Institute"/>
            <person name="Copeland A."/>
            <person name="Lucas S."/>
            <person name="Lapidus A."/>
            <person name="Barry K."/>
            <person name="Detter J.C."/>
            <person name="Glavina del Rio T."/>
            <person name="Hammon N."/>
            <person name="Israni S."/>
            <person name="Dalin E."/>
            <person name="Tice H."/>
            <person name="Pitluck S."/>
            <person name="Chertkov O."/>
            <person name="Brettin T."/>
            <person name="Bruce D."/>
            <person name="Han C."/>
            <person name="Tapia R."/>
            <person name="Gilna P."/>
            <person name="Schmutz J."/>
            <person name="Larimer F."/>
            <person name="Land M."/>
            <person name="Hauser L."/>
            <person name="Kyrpides N."/>
            <person name="Mikhailova N."/>
            <person name="Richardson P."/>
        </authorList>
    </citation>
    <scope>NUCLEOTIDE SEQUENCE</scope>
    <source>
        <strain evidence="3">BNC1</strain>
    </source>
</reference>
<dbReference type="eggNOG" id="COG1024">
    <property type="taxonomic scope" value="Bacteria"/>
</dbReference>
<dbReference type="FunFam" id="3.90.226.10:FF:000009">
    <property type="entry name" value="Carnitinyl-CoA dehydratase"/>
    <property type="match status" value="1"/>
</dbReference>
<dbReference type="GO" id="GO:0006635">
    <property type="term" value="P:fatty acid beta-oxidation"/>
    <property type="evidence" value="ECO:0007669"/>
    <property type="project" value="TreeGrafter"/>
</dbReference>
<evidence type="ECO:0000256" key="2">
    <source>
        <dbReference type="ARBA" id="ARBA00023239"/>
    </source>
</evidence>
<dbReference type="STRING" id="266779.Meso_2951"/>
<dbReference type="InterPro" id="IPR001753">
    <property type="entry name" value="Enoyl-CoA_hydra/iso"/>
</dbReference>
<dbReference type="PANTHER" id="PTHR11941:SF54">
    <property type="entry name" value="ENOYL-COA HYDRATASE, MITOCHONDRIAL"/>
    <property type="match status" value="1"/>
</dbReference>
<dbReference type="InterPro" id="IPR014748">
    <property type="entry name" value="Enoyl-CoA_hydra_C"/>
</dbReference>
<sequence>MTLTLVRKEEFALLTLNRPEALNALSFALLKDIADALDEVAGWRDVRALFITGAGQKAFCAGADIKELRHRSLSEQKRGAEAGQATFARLDRLPIASVALINGYAFGGGLELALAATFRIASSNALFGLPEVKLGLIPGYGGTQRLPRIVGEARALEMIMTGRSVAAEEAERIGLIHQVVNDGDLWEAGVAFARRFTRFSLPSLELARRAVQRAAEMPLADGLQMEAELSTLAYRTADAEEGMAAFEEKRQAEFKDE</sequence>
<dbReference type="CDD" id="cd06558">
    <property type="entry name" value="crotonase-like"/>
    <property type="match status" value="1"/>
</dbReference>